<dbReference type="AlphaFoldDB" id="A0A926DNM9"/>
<comment type="caution">
    <text evidence="1">The sequence shown here is derived from an EMBL/GenBank/DDBJ whole genome shotgun (WGS) entry which is preliminary data.</text>
</comment>
<dbReference type="EMBL" id="JACRSQ010000002">
    <property type="protein sequence ID" value="MBC8542318.1"/>
    <property type="molecule type" value="Genomic_DNA"/>
</dbReference>
<accession>A0A926DNM9</accession>
<keyword evidence="2" id="KW-1185">Reference proteome</keyword>
<dbReference type="RefSeq" id="WP_177719667.1">
    <property type="nucleotide sequence ID" value="NZ_JACRSQ010000002.1"/>
</dbReference>
<dbReference type="PROSITE" id="PS51257">
    <property type="entry name" value="PROKAR_LIPOPROTEIN"/>
    <property type="match status" value="1"/>
</dbReference>
<evidence type="ECO:0000313" key="1">
    <source>
        <dbReference type="EMBL" id="MBC8542318.1"/>
    </source>
</evidence>
<protein>
    <submittedName>
        <fullName evidence="1">Uncharacterized protein</fullName>
    </submittedName>
</protein>
<name>A0A926DNM9_9FIRM</name>
<sequence length="357" mass="40456">MFKMYGITGKRNRAFPKIFAWIGGLICLLGLTSCNQISGKDAESEEAYLQKADSGALSSTAYEETVTIPEGGITFVIPQDWQYEQRQQGYLNIRPVEQSMVELSVRWFYRTGSIQEYQETLKQAWREVVSDFDETLDVKPSSIGALNGFVMTFQQSSDDYKAVCYQDYTLWDSATQMYYNILFVGAQEDFESKAEAVEAMLDSFVITPPEAPSTLTYSDTELGISFSYDGKWRLLDTSTVTILAPDLLSTISLECTQSQETLSNDAIMEEAKKMILESTSNPSDIRLEPVTILGYDGIRGNFASEYQSYEGMAEAMYQFYIFYGEGMRYYLVYASTPEQFDIYLPELEHVIESLTLA</sequence>
<evidence type="ECO:0000313" key="2">
    <source>
        <dbReference type="Proteomes" id="UP000657006"/>
    </source>
</evidence>
<proteinExistence type="predicted"/>
<reference evidence="1" key="1">
    <citation type="submission" date="2020-08" db="EMBL/GenBank/DDBJ databases">
        <title>Genome public.</title>
        <authorList>
            <person name="Liu C."/>
            <person name="Sun Q."/>
        </authorList>
    </citation>
    <scope>NUCLEOTIDE SEQUENCE</scope>
    <source>
        <strain evidence="1">NSJ-32</strain>
    </source>
</reference>
<dbReference type="Proteomes" id="UP000657006">
    <property type="component" value="Unassembled WGS sequence"/>
</dbReference>
<organism evidence="1 2">
    <name type="scientific">Bianquea renquensis</name>
    <dbReference type="NCBI Taxonomy" id="2763661"/>
    <lineage>
        <taxon>Bacteria</taxon>
        <taxon>Bacillati</taxon>
        <taxon>Bacillota</taxon>
        <taxon>Clostridia</taxon>
        <taxon>Eubacteriales</taxon>
        <taxon>Bianqueaceae</taxon>
        <taxon>Bianquea</taxon>
    </lineage>
</organism>
<gene>
    <name evidence="1" type="ORF">H8730_01990</name>
</gene>